<dbReference type="SUPFAM" id="SSF103506">
    <property type="entry name" value="Mitochondrial carrier"/>
    <property type="match status" value="1"/>
</dbReference>
<dbReference type="PRINTS" id="PR00926">
    <property type="entry name" value="MITOCARRIER"/>
</dbReference>
<dbReference type="FunFam" id="1.50.40.10:FF:000021">
    <property type="entry name" value="SFC1p Mitochondrial succinate-fumarate transporter"/>
    <property type="match status" value="1"/>
</dbReference>
<keyword evidence="9 10" id="KW-0472">Membrane</keyword>
<keyword evidence="3 11" id="KW-0813">Transport</keyword>
<dbReference type="EMBL" id="JAIFTL010000002">
    <property type="protein sequence ID" value="KAG9327633.1"/>
    <property type="molecule type" value="Genomic_DNA"/>
</dbReference>
<evidence type="ECO:0000313" key="12">
    <source>
        <dbReference type="EMBL" id="KAG9327633.1"/>
    </source>
</evidence>
<dbReference type="GO" id="GO:0005469">
    <property type="term" value="F:succinate:fumarate antiporter activity"/>
    <property type="evidence" value="ECO:0007669"/>
    <property type="project" value="TreeGrafter"/>
</dbReference>
<proteinExistence type="inferred from homology"/>
<protein>
    <recommendedName>
        <fullName evidence="14">Mitochondrial carrier</fullName>
    </recommendedName>
</protein>
<dbReference type="PANTHER" id="PTHR45788">
    <property type="entry name" value="SUCCINATE/FUMARATE MITOCHONDRIAL TRANSPORTER-RELATED"/>
    <property type="match status" value="1"/>
</dbReference>
<evidence type="ECO:0000256" key="6">
    <source>
        <dbReference type="ARBA" id="ARBA00022792"/>
    </source>
</evidence>
<keyword evidence="7" id="KW-1133">Transmembrane helix</keyword>
<keyword evidence="6" id="KW-0999">Mitochondrion inner membrane</keyword>
<keyword evidence="8" id="KW-0496">Mitochondrion</keyword>
<dbReference type="Gene3D" id="1.50.40.10">
    <property type="entry name" value="Mitochondrial carrier domain"/>
    <property type="match status" value="2"/>
</dbReference>
<evidence type="ECO:0000256" key="8">
    <source>
        <dbReference type="ARBA" id="ARBA00023128"/>
    </source>
</evidence>
<comment type="similarity">
    <text evidence="2 11">Belongs to the mitochondrial carrier (TC 2.A.29) family.</text>
</comment>
<dbReference type="Proteomes" id="UP000717515">
    <property type="component" value="Unassembled WGS sequence"/>
</dbReference>
<dbReference type="AlphaFoldDB" id="A0A9P8I9H2"/>
<comment type="subcellular location">
    <subcellularLocation>
        <location evidence="1">Mitochondrion inner membrane</location>
        <topology evidence="1">Multi-pass membrane protein</topology>
    </subcellularLocation>
</comment>
<feature type="repeat" description="Solcar" evidence="10">
    <location>
        <begin position="337"/>
        <end position="426"/>
    </location>
</feature>
<feature type="repeat" description="Solcar" evidence="10">
    <location>
        <begin position="233"/>
        <end position="327"/>
    </location>
</feature>
<dbReference type="InterPro" id="IPR018108">
    <property type="entry name" value="MCP_transmembrane"/>
</dbReference>
<dbReference type="InterPro" id="IPR049563">
    <property type="entry name" value="TXTP-like"/>
</dbReference>
<accession>A0A9P8I9H2</accession>
<gene>
    <name evidence="12" type="ORF">KVV02_006337</name>
</gene>
<comment type="caution">
    <text evidence="12">The sequence shown here is derived from an EMBL/GenBank/DDBJ whole genome shotgun (WGS) entry which is preliminary data.</text>
</comment>
<evidence type="ECO:0000256" key="11">
    <source>
        <dbReference type="RuleBase" id="RU000488"/>
    </source>
</evidence>
<keyword evidence="5" id="KW-0677">Repeat</keyword>
<name>A0A9P8I9H2_MORAP</name>
<feature type="repeat" description="Solcar" evidence="10">
    <location>
        <begin position="134"/>
        <end position="225"/>
    </location>
</feature>
<dbReference type="InterPro" id="IPR002067">
    <property type="entry name" value="MCP"/>
</dbReference>
<evidence type="ECO:0000256" key="2">
    <source>
        <dbReference type="ARBA" id="ARBA00006375"/>
    </source>
</evidence>
<dbReference type="InterPro" id="IPR023395">
    <property type="entry name" value="MCP_dom_sf"/>
</dbReference>
<evidence type="ECO:0000256" key="7">
    <source>
        <dbReference type="ARBA" id="ARBA00022989"/>
    </source>
</evidence>
<dbReference type="PROSITE" id="PS50920">
    <property type="entry name" value="SOLCAR"/>
    <property type="match status" value="3"/>
</dbReference>
<evidence type="ECO:0000256" key="4">
    <source>
        <dbReference type="ARBA" id="ARBA00022692"/>
    </source>
</evidence>
<dbReference type="GO" id="GO:0005743">
    <property type="term" value="C:mitochondrial inner membrane"/>
    <property type="evidence" value="ECO:0007669"/>
    <property type="project" value="UniProtKB-SubCell"/>
</dbReference>
<evidence type="ECO:0000313" key="13">
    <source>
        <dbReference type="Proteomes" id="UP000717515"/>
    </source>
</evidence>
<evidence type="ECO:0000256" key="3">
    <source>
        <dbReference type="ARBA" id="ARBA00022448"/>
    </source>
</evidence>
<reference evidence="12" key="1">
    <citation type="submission" date="2021-07" db="EMBL/GenBank/DDBJ databases">
        <title>Draft genome of Mortierella alpina, strain LL118, isolated from an aspen leaf litter sample.</title>
        <authorList>
            <person name="Yang S."/>
            <person name="Vinatzer B.A."/>
        </authorList>
    </citation>
    <scope>NUCLEOTIDE SEQUENCE</scope>
    <source>
        <strain evidence="12">LL118</strain>
    </source>
</reference>
<keyword evidence="4 10" id="KW-0812">Transmembrane</keyword>
<evidence type="ECO:0000256" key="10">
    <source>
        <dbReference type="PROSITE-ProRule" id="PRU00282"/>
    </source>
</evidence>
<sequence>MSLKWTLAMTCEVSNIEVGSLFFCLFLVDTHPSPLLQFFSCLSSPLLSSSLLFTPLHSSPLLSSSLPSSFFFSATPTLYASVDQVARTPRRIPSSLRLDYSCGRARHFHKQQQQLLGRLKTSYRTTMAAAREKKSPLTNLIAGGTAGFMEALICHPLDTIKVRMQLAKTVARNATGANLSFVGVGMKIVQKESPLALYKGLGAVTAGIVPKMAIRFTTFQAYKDLMVSKDGTPWKLNNLWAGLLAGVTEAVLVVTPMDVVKIRLQAQRHSMADPLDIPKYRNAAHCAYTVVREEGFGAIYRGVGLTSLRQASNQAANFPTYHFLKGYLQRTQDITDLPGYQAAVIGCISGAMGPLVNNPIDIVKTRIQKTPNPEGLSGWARFKDVNGSILKNEGWRAFYKGVTPRVLRVAPGQAVTFAVYERVSRWLDSNSDSFKLTAGAK</sequence>
<evidence type="ECO:0008006" key="14">
    <source>
        <dbReference type="Google" id="ProtNLM"/>
    </source>
</evidence>
<dbReference type="PANTHER" id="PTHR45788:SF2">
    <property type="entry name" value="SUCCINATE_FUMARATE MITOCHONDRIAL TRANSPORTER"/>
    <property type="match status" value="1"/>
</dbReference>
<evidence type="ECO:0000256" key="9">
    <source>
        <dbReference type="ARBA" id="ARBA00023136"/>
    </source>
</evidence>
<evidence type="ECO:0000256" key="5">
    <source>
        <dbReference type="ARBA" id="ARBA00022737"/>
    </source>
</evidence>
<evidence type="ECO:0000256" key="1">
    <source>
        <dbReference type="ARBA" id="ARBA00004448"/>
    </source>
</evidence>
<dbReference type="Pfam" id="PF00153">
    <property type="entry name" value="Mito_carr"/>
    <property type="match status" value="3"/>
</dbReference>
<organism evidence="12 13">
    <name type="scientific">Mortierella alpina</name>
    <name type="common">Oleaginous fungus</name>
    <name type="synonym">Mortierella renispora</name>
    <dbReference type="NCBI Taxonomy" id="64518"/>
    <lineage>
        <taxon>Eukaryota</taxon>
        <taxon>Fungi</taxon>
        <taxon>Fungi incertae sedis</taxon>
        <taxon>Mucoromycota</taxon>
        <taxon>Mortierellomycotina</taxon>
        <taxon>Mortierellomycetes</taxon>
        <taxon>Mortierellales</taxon>
        <taxon>Mortierellaceae</taxon>
        <taxon>Mortierella</taxon>
    </lineage>
</organism>